<dbReference type="Pfam" id="PF00106">
    <property type="entry name" value="adh_short"/>
    <property type="match status" value="1"/>
</dbReference>
<keyword evidence="3" id="KW-0472">Membrane</keyword>
<dbReference type="PANTHER" id="PTHR44196">
    <property type="entry name" value="DEHYDROGENASE/REDUCTASE SDR FAMILY MEMBER 7B"/>
    <property type="match status" value="1"/>
</dbReference>
<reference evidence="4 5" key="1">
    <citation type="submission" date="2020-05" db="EMBL/GenBank/DDBJ databases">
        <title>Gimesia benthica sp. nov., a novel planctomycete isolated from a deep-sea water sample of the Northwest Indian Ocean.</title>
        <authorList>
            <person name="Wang J."/>
            <person name="Ruan C."/>
            <person name="Song L."/>
            <person name="Zhu Y."/>
            <person name="Li A."/>
            <person name="Zheng X."/>
            <person name="Wang L."/>
            <person name="Lu Z."/>
            <person name="Huang Y."/>
            <person name="Du W."/>
            <person name="Zhou Y."/>
            <person name="Huang L."/>
            <person name="Dai X."/>
        </authorList>
    </citation>
    <scope>NUCLEOTIDE SEQUENCE [LARGE SCALE GENOMIC DNA]</scope>
    <source>
        <strain evidence="4 5">YYQ-30</strain>
    </source>
</reference>
<dbReference type="InterPro" id="IPR002347">
    <property type="entry name" value="SDR_fam"/>
</dbReference>
<dbReference type="EMBL" id="JABFBC010000002">
    <property type="protein sequence ID" value="NNU81236.1"/>
    <property type="molecule type" value="Genomic_DNA"/>
</dbReference>
<keyword evidence="3" id="KW-0812">Transmembrane</keyword>
<comment type="caution">
    <text evidence="4">The sequence shown here is derived from an EMBL/GenBank/DDBJ whole genome shotgun (WGS) entry which is preliminary data.</text>
</comment>
<accession>A0A849L4F5</accession>
<evidence type="ECO:0000256" key="2">
    <source>
        <dbReference type="ARBA" id="ARBA00023002"/>
    </source>
</evidence>
<dbReference type="Gene3D" id="3.40.50.720">
    <property type="entry name" value="NAD(P)-binding Rossmann-like Domain"/>
    <property type="match status" value="1"/>
</dbReference>
<dbReference type="GO" id="GO:0016020">
    <property type="term" value="C:membrane"/>
    <property type="evidence" value="ECO:0007669"/>
    <property type="project" value="TreeGrafter"/>
</dbReference>
<dbReference type="GO" id="GO:0016491">
    <property type="term" value="F:oxidoreductase activity"/>
    <property type="evidence" value="ECO:0007669"/>
    <property type="project" value="UniProtKB-KW"/>
</dbReference>
<feature type="transmembrane region" description="Helical" evidence="3">
    <location>
        <begin position="218"/>
        <end position="235"/>
    </location>
</feature>
<keyword evidence="5" id="KW-1185">Reference proteome</keyword>
<evidence type="ECO:0000313" key="4">
    <source>
        <dbReference type="EMBL" id="NNU81236.1"/>
    </source>
</evidence>
<evidence type="ECO:0000313" key="5">
    <source>
        <dbReference type="Proteomes" id="UP000572377"/>
    </source>
</evidence>
<dbReference type="PRINTS" id="PR00081">
    <property type="entry name" value="GDHRDH"/>
</dbReference>
<dbReference type="InterPro" id="IPR036291">
    <property type="entry name" value="NAD(P)-bd_dom_sf"/>
</dbReference>
<keyword evidence="2" id="KW-0560">Oxidoreductase</keyword>
<keyword evidence="3" id="KW-1133">Transmembrane helix</keyword>
<dbReference type="Proteomes" id="UP000572377">
    <property type="component" value="Unassembled WGS sequence"/>
</dbReference>
<protein>
    <submittedName>
        <fullName evidence="4">SDR family NAD(P)-dependent oxidoreductase</fullName>
    </submittedName>
</protein>
<proteinExistence type="inferred from homology"/>
<dbReference type="AlphaFoldDB" id="A0A849L4F5"/>
<organism evidence="4 5">
    <name type="scientific">Halovulum dunhuangense</name>
    <dbReference type="NCBI Taxonomy" id="1505036"/>
    <lineage>
        <taxon>Bacteria</taxon>
        <taxon>Pseudomonadati</taxon>
        <taxon>Pseudomonadota</taxon>
        <taxon>Alphaproteobacteria</taxon>
        <taxon>Rhodobacterales</taxon>
        <taxon>Paracoccaceae</taxon>
        <taxon>Halovulum</taxon>
    </lineage>
</organism>
<dbReference type="SUPFAM" id="SSF51735">
    <property type="entry name" value="NAD(P)-binding Rossmann-fold domains"/>
    <property type="match status" value="1"/>
</dbReference>
<dbReference type="PANTHER" id="PTHR44196:SF1">
    <property type="entry name" value="DEHYDROGENASE_REDUCTASE SDR FAMILY MEMBER 7B"/>
    <property type="match status" value="1"/>
</dbReference>
<comment type="similarity">
    <text evidence="1">Belongs to the short-chain dehydrogenases/reductases (SDR) family.</text>
</comment>
<gene>
    <name evidence="4" type="ORF">HMH01_12395</name>
</gene>
<sequence>MSGNWIILGASSAMARAFARSLAVDGAALALCGRDEADLGRDAADLLLRGAADALVLRYDSRDPDCEAAILSHAQDRPGPVNVAVFAGSMPPQTAVEEYPHLLDGVVTDNFTSAARLLLKLAPLMEARGAGTIVGVSSVAGDRGRLKNYAYGAAKAGFQVFLAGLRNRLGRSGVHVLTVKPGFVDTAMTWGLEGMFLVASPQDVARDIRRAVERKRNVIYTPIFWTLIMTIIRLIPERIFKKLQI</sequence>
<dbReference type="RefSeq" id="WP_171326012.1">
    <property type="nucleotide sequence ID" value="NZ_JABFBC010000002.1"/>
</dbReference>
<name>A0A849L4F5_9RHOB</name>
<evidence type="ECO:0000256" key="1">
    <source>
        <dbReference type="ARBA" id="ARBA00006484"/>
    </source>
</evidence>
<evidence type="ECO:0000256" key="3">
    <source>
        <dbReference type="SAM" id="Phobius"/>
    </source>
</evidence>